<proteinExistence type="predicted"/>
<evidence type="ECO:0000313" key="1">
    <source>
        <dbReference type="EMBL" id="VYS80656.1"/>
    </source>
</evidence>
<dbReference type="AlphaFoldDB" id="A0A6N2RIF8"/>
<dbReference type="EMBL" id="CACRSU010000007">
    <property type="protein sequence ID" value="VYS80656.1"/>
    <property type="molecule type" value="Genomic_DNA"/>
</dbReference>
<protein>
    <submittedName>
        <fullName evidence="1">Uncharacterized protein</fullName>
    </submittedName>
</protein>
<gene>
    <name evidence="1" type="ORF">BILFYP9_00653</name>
</gene>
<reference evidence="1" key="1">
    <citation type="submission" date="2019-11" db="EMBL/GenBank/DDBJ databases">
        <authorList>
            <person name="Feng L."/>
        </authorList>
    </citation>
    <scope>NUCLEOTIDE SEQUENCE</scope>
    <source>
        <strain evidence="1">BintestinalisLFYP9</strain>
    </source>
</reference>
<sequence length="33" mass="3806">MFAASVILLAIKHGSYEIYCNNILRAYRGRTNF</sequence>
<organism evidence="1">
    <name type="scientific">Bacteroides intestinalis</name>
    <dbReference type="NCBI Taxonomy" id="329854"/>
    <lineage>
        <taxon>Bacteria</taxon>
        <taxon>Pseudomonadati</taxon>
        <taxon>Bacteroidota</taxon>
        <taxon>Bacteroidia</taxon>
        <taxon>Bacteroidales</taxon>
        <taxon>Bacteroidaceae</taxon>
        <taxon>Bacteroides</taxon>
    </lineage>
</organism>
<name>A0A6N2RIF8_9BACE</name>
<accession>A0A6N2RIF8</accession>